<dbReference type="OrthoDB" id="2139606at2759"/>
<dbReference type="EC" id="2.4.1.-" evidence="10"/>
<dbReference type="Gene3D" id="3.90.550.50">
    <property type="match status" value="1"/>
</dbReference>
<organism evidence="11 12">
    <name type="scientific">Pomacea canaliculata</name>
    <name type="common">Golden apple snail</name>
    <dbReference type="NCBI Taxonomy" id="400727"/>
    <lineage>
        <taxon>Eukaryota</taxon>
        <taxon>Metazoa</taxon>
        <taxon>Spiralia</taxon>
        <taxon>Lophotrochozoa</taxon>
        <taxon>Mollusca</taxon>
        <taxon>Gastropoda</taxon>
        <taxon>Caenogastropoda</taxon>
        <taxon>Architaenioglossa</taxon>
        <taxon>Ampullarioidea</taxon>
        <taxon>Ampullariidae</taxon>
        <taxon>Pomacea</taxon>
    </lineage>
</organism>
<keyword evidence="6" id="KW-0735">Signal-anchor</keyword>
<dbReference type="GO" id="GO:0000139">
    <property type="term" value="C:Golgi membrane"/>
    <property type="evidence" value="ECO:0007669"/>
    <property type="project" value="UniProtKB-SubCell"/>
</dbReference>
<accession>A0A2T7NPS9</accession>
<dbReference type="InterPro" id="IPR002659">
    <property type="entry name" value="Glyco_trans_31"/>
</dbReference>
<reference evidence="11 12" key="1">
    <citation type="submission" date="2018-04" db="EMBL/GenBank/DDBJ databases">
        <title>The genome of golden apple snail Pomacea canaliculata provides insight into stress tolerance and invasive adaptation.</title>
        <authorList>
            <person name="Liu C."/>
            <person name="Liu B."/>
            <person name="Ren Y."/>
            <person name="Zhang Y."/>
            <person name="Wang H."/>
            <person name="Li S."/>
            <person name="Jiang F."/>
            <person name="Yin L."/>
            <person name="Zhang G."/>
            <person name="Qian W."/>
            <person name="Fan W."/>
        </authorList>
    </citation>
    <scope>NUCLEOTIDE SEQUENCE [LARGE SCALE GENOMIC DNA]</scope>
    <source>
        <strain evidence="11">SZHN2017</strain>
        <tissue evidence="11">Muscle</tissue>
    </source>
</reference>
<keyword evidence="4" id="KW-0808">Transferase</keyword>
<dbReference type="GO" id="GO:0016758">
    <property type="term" value="F:hexosyltransferase activity"/>
    <property type="evidence" value="ECO:0007669"/>
    <property type="project" value="InterPro"/>
</dbReference>
<dbReference type="PANTHER" id="PTHR11214:SF314">
    <property type="entry name" value="HEXOSYLTRANSFERASE"/>
    <property type="match status" value="1"/>
</dbReference>
<evidence type="ECO:0000313" key="11">
    <source>
        <dbReference type="EMBL" id="PVD23179.1"/>
    </source>
</evidence>
<keyword evidence="7" id="KW-1133">Transmembrane helix</keyword>
<evidence type="ECO:0000256" key="9">
    <source>
        <dbReference type="ARBA" id="ARBA00023136"/>
    </source>
</evidence>
<evidence type="ECO:0000313" key="12">
    <source>
        <dbReference type="Proteomes" id="UP000245119"/>
    </source>
</evidence>
<evidence type="ECO:0000256" key="5">
    <source>
        <dbReference type="ARBA" id="ARBA00022692"/>
    </source>
</evidence>
<keyword evidence="9" id="KW-0472">Membrane</keyword>
<dbReference type="GO" id="GO:0006493">
    <property type="term" value="P:protein O-linked glycosylation"/>
    <property type="evidence" value="ECO:0007669"/>
    <property type="project" value="TreeGrafter"/>
</dbReference>
<name>A0A2T7NPS9_POMCA</name>
<evidence type="ECO:0000256" key="8">
    <source>
        <dbReference type="ARBA" id="ARBA00023034"/>
    </source>
</evidence>
<proteinExistence type="inferred from homology"/>
<keyword evidence="12" id="KW-1185">Reference proteome</keyword>
<evidence type="ECO:0000256" key="7">
    <source>
        <dbReference type="ARBA" id="ARBA00022989"/>
    </source>
</evidence>
<sequence>MWVNVPALLNLLQKEEKNLQTAVGGNCRSQAEPIRHASSKWYASFKSYPQPLYPGYCSGTAYTSSLNVARSVVRVSPDVPFFHLEDVYVSLCIRELGGNFVLKPLPGFYHAHAEACVLRAPETVTVHEVSAKRLLDIWSAKCP</sequence>
<evidence type="ECO:0000256" key="10">
    <source>
        <dbReference type="RuleBase" id="RU363063"/>
    </source>
</evidence>
<evidence type="ECO:0000256" key="1">
    <source>
        <dbReference type="ARBA" id="ARBA00004323"/>
    </source>
</evidence>
<dbReference type="PANTHER" id="PTHR11214">
    <property type="entry name" value="BETA-1,3-N-ACETYLGLUCOSAMINYLTRANSFERASE"/>
    <property type="match status" value="1"/>
</dbReference>
<evidence type="ECO:0000256" key="4">
    <source>
        <dbReference type="ARBA" id="ARBA00022679"/>
    </source>
</evidence>
<dbReference type="Pfam" id="PF01762">
    <property type="entry name" value="Galactosyl_T"/>
    <property type="match status" value="1"/>
</dbReference>
<comment type="similarity">
    <text evidence="2 10">Belongs to the glycosyltransferase 31 family.</text>
</comment>
<dbReference type="STRING" id="400727.A0A2T7NPS9"/>
<keyword evidence="3 10" id="KW-0328">Glycosyltransferase</keyword>
<gene>
    <name evidence="11" type="ORF">C0Q70_16442</name>
</gene>
<comment type="subcellular location">
    <subcellularLocation>
        <location evidence="1 10">Golgi apparatus membrane</location>
        <topology evidence="1 10">Single-pass type II membrane protein</topology>
    </subcellularLocation>
</comment>
<evidence type="ECO:0000256" key="2">
    <source>
        <dbReference type="ARBA" id="ARBA00008661"/>
    </source>
</evidence>
<dbReference type="AlphaFoldDB" id="A0A2T7NPS9"/>
<evidence type="ECO:0000256" key="6">
    <source>
        <dbReference type="ARBA" id="ARBA00022968"/>
    </source>
</evidence>
<keyword evidence="8 10" id="KW-0333">Golgi apparatus</keyword>
<keyword evidence="5" id="KW-0812">Transmembrane</keyword>
<dbReference type="EMBL" id="PZQS01000010">
    <property type="protein sequence ID" value="PVD23179.1"/>
    <property type="molecule type" value="Genomic_DNA"/>
</dbReference>
<protein>
    <recommendedName>
        <fullName evidence="10">Hexosyltransferase</fullName>
        <ecNumber evidence="10">2.4.1.-</ecNumber>
    </recommendedName>
</protein>
<evidence type="ECO:0000256" key="3">
    <source>
        <dbReference type="ARBA" id="ARBA00022676"/>
    </source>
</evidence>
<comment type="caution">
    <text evidence="11">The sequence shown here is derived from an EMBL/GenBank/DDBJ whole genome shotgun (WGS) entry which is preliminary data.</text>
</comment>
<dbReference type="Proteomes" id="UP000245119">
    <property type="component" value="Linkage Group LG10"/>
</dbReference>